<evidence type="ECO:0000256" key="12">
    <source>
        <dbReference type="ARBA" id="ARBA00049057"/>
    </source>
</evidence>
<dbReference type="Pfam" id="PF00586">
    <property type="entry name" value="AIRS"/>
    <property type="match status" value="1"/>
</dbReference>
<dbReference type="Gene3D" id="3.30.1330.10">
    <property type="entry name" value="PurM-like, N-terminal domain"/>
    <property type="match status" value="1"/>
</dbReference>
<dbReference type="GO" id="GO:0005524">
    <property type="term" value="F:ATP binding"/>
    <property type="evidence" value="ECO:0007669"/>
    <property type="project" value="UniProtKB-KW"/>
</dbReference>
<dbReference type="InterPro" id="IPR016188">
    <property type="entry name" value="PurM-like_N"/>
</dbReference>
<dbReference type="FunFam" id="3.90.650.10:FF:000001">
    <property type="entry name" value="Phosphoribosylformylglycinamidine cyclo-ligase"/>
    <property type="match status" value="1"/>
</dbReference>
<dbReference type="GO" id="GO:0005829">
    <property type="term" value="C:cytosol"/>
    <property type="evidence" value="ECO:0007669"/>
    <property type="project" value="TreeGrafter"/>
</dbReference>
<dbReference type="UniPathway" id="UPA00074">
    <property type="reaction ID" value="UER00129"/>
</dbReference>
<protein>
    <recommendedName>
        <fullName evidence="4 13">Phosphoribosylformylglycinamidine cyclo-ligase</fullName>
        <ecNumber evidence="3 13">6.3.3.1</ecNumber>
    </recommendedName>
    <alternativeName>
        <fullName evidence="10 13">AIR synthase</fullName>
    </alternativeName>
    <alternativeName>
        <fullName evidence="11 13">AIRS</fullName>
    </alternativeName>
    <alternativeName>
        <fullName evidence="9 13">Phosphoribosyl-aminoimidazole synthetase</fullName>
    </alternativeName>
</protein>
<comment type="pathway">
    <text evidence="1 13">Purine metabolism; IMP biosynthesis via de novo pathway; 5-amino-1-(5-phospho-D-ribosyl)imidazole from N(2)-formyl-N(1)-(5-phospho-D-ribosyl)glycinamide: step 2/2.</text>
</comment>
<comment type="catalytic activity">
    <reaction evidence="12 13">
        <text>2-formamido-N(1)-(5-O-phospho-beta-D-ribosyl)acetamidine + ATP = 5-amino-1-(5-phospho-beta-D-ribosyl)imidazole + ADP + phosphate + H(+)</text>
        <dbReference type="Rhea" id="RHEA:23032"/>
        <dbReference type="ChEBI" id="CHEBI:15378"/>
        <dbReference type="ChEBI" id="CHEBI:30616"/>
        <dbReference type="ChEBI" id="CHEBI:43474"/>
        <dbReference type="ChEBI" id="CHEBI:137981"/>
        <dbReference type="ChEBI" id="CHEBI:147287"/>
        <dbReference type="ChEBI" id="CHEBI:456216"/>
        <dbReference type="EC" id="6.3.3.1"/>
    </reaction>
</comment>
<evidence type="ECO:0000259" key="15">
    <source>
        <dbReference type="Pfam" id="PF02769"/>
    </source>
</evidence>
<evidence type="ECO:0000256" key="3">
    <source>
        <dbReference type="ARBA" id="ARBA00013047"/>
    </source>
</evidence>
<keyword evidence="5 13" id="KW-0436">Ligase</keyword>
<keyword evidence="7 13" id="KW-0658">Purine biosynthesis</keyword>
<keyword evidence="17" id="KW-1185">Reference proteome</keyword>
<accession>A0A7Z2VWD7</accession>
<evidence type="ECO:0000256" key="1">
    <source>
        <dbReference type="ARBA" id="ARBA00004686"/>
    </source>
</evidence>
<evidence type="ECO:0000256" key="5">
    <source>
        <dbReference type="ARBA" id="ARBA00022598"/>
    </source>
</evidence>
<dbReference type="GO" id="GO:0046084">
    <property type="term" value="P:adenine biosynthetic process"/>
    <property type="evidence" value="ECO:0007669"/>
    <property type="project" value="TreeGrafter"/>
</dbReference>
<dbReference type="InterPro" id="IPR010918">
    <property type="entry name" value="PurM-like_C_dom"/>
</dbReference>
<dbReference type="HAMAP" id="MF_00741">
    <property type="entry name" value="AIRS"/>
    <property type="match status" value="1"/>
</dbReference>
<evidence type="ECO:0000256" key="6">
    <source>
        <dbReference type="ARBA" id="ARBA00022741"/>
    </source>
</evidence>
<dbReference type="EMBL" id="CP051685">
    <property type="protein sequence ID" value="QJE00424.1"/>
    <property type="molecule type" value="Genomic_DNA"/>
</dbReference>
<feature type="domain" description="PurM-like N-terminal" evidence="14">
    <location>
        <begin position="61"/>
        <end position="166"/>
    </location>
</feature>
<dbReference type="Proteomes" id="UP000502415">
    <property type="component" value="Chromosome"/>
</dbReference>
<dbReference type="KEGG" id="mfy:HH212_10645"/>
<reference evidence="16 17" key="1">
    <citation type="submission" date="2020-04" db="EMBL/GenBank/DDBJ databases">
        <title>Genome sequencing of novel species.</title>
        <authorList>
            <person name="Heo J."/>
            <person name="Kim S.-J."/>
            <person name="Kim J.-S."/>
            <person name="Hong S.-B."/>
            <person name="Kwon S.-W."/>
        </authorList>
    </citation>
    <scope>NUCLEOTIDE SEQUENCE [LARGE SCALE GENOMIC DNA]</scope>
    <source>
        <strain evidence="16 17">GN2-R2</strain>
    </source>
</reference>
<evidence type="ECO:0000256" key="7">
    <source>
        <dbReference type="ARBA" id="ARBA00022755"/>
    </source>
</evidence>
<dbReference type="AlphaFoldDB" id="A0A7Z2VWD7"/>
<dbReference type="Pfam" id="PF02769">
    <property type="entry name" value="AIRS_C"/>
    <property type="match status" value="1"/>
</dbReference>
<organism evidence="16 17">
    <name type="scientific">Massilia forsythiae</name>
    <dbReference type="NCBI Taxonomy" id="2728020"/>
    <lineage>
        <taxon>Bacteria</taxon>
        <taxon>Pseudomonadati</taxon>
        <taxon>Pseudomonadota</taxon>
        <taxon>Betaproteobacteria</taxon>
        <taxon>Burkholderiales</taxon>
        <taxon>Oxalobacteraceae</taxon>
        <taxon>Telluria group</taxon>
        <taxon>Massilia</taxon>
    </lineage>
</organism>
<dbReference type="InterPro" id="IPR004733">
    <property type="entry name" value="PurM_cligase"/>
</dbReference>
<evidence type="ECO:0000313" key="17">
    <source>
        <dbReference type="Proteomes" id="UP000502415"/>
    </source>
</evidence>
<dbReference type="SUPFAM" id="SSF56042">
    <property type="entry name" value="PurM C-terminal domain-like"/>
    <property type="match status" value="1"/>
</dbReference>
<dbReference type="GO" id="GO:0006189">
    <property type="term" value="P:'de novo' IMP biosynthetic process"/>
    <property type="evidence" value="ECO:0007669"/>
    <property type="project" value="UniProtKB-UniRule"/>
</dbReference>
<dbReference type="PANTHER" id="PTHR10520">
    <property type="entry name" value="TRIFUNCTIONAL PURINE BIOSYNTHETIC PROTEIN ADENOSINE-3-RELATED"/>
    <property type="match status" value="1"/>
</dbReference>
<dbReference type="PANTHER" id="PTHR10520:SF12">
    <property type="entry name" value="TRIFUNCTIONAL PURINE BIOSYNTHETIC PROTEIN ADENOSINE-3"/>
    <property type="match status" value="1"/>
</dbReference>
<sequence>MSQPSNVSLSYRDAGVDIDAGDALVEAIKPFAKRTMREGVLGGIGGFGGLFEISKKYKEPVLVSGTDGVGTKLKLAFELNRHDTVGIDLVAMSVNDILVQGAEPLFFLDYFACGKLDVATATAVVKGIAEGCEQSGCALLGGETAEMPGMYPDGEYDLAGFAVGAVEKSQIIDGSKIVAGDVVLGLASSGIHSNGYSLVRKIIQVAKPDLDADFHGRKLADVLMAPTRLYVKPLLALMASMEVKGLVHITGGGLVENIPRVLADNLTAALDGKAWTMPPLFQWLQQHGGVADAEMHRVFNCGIGMTVIVARENADAAMAQLQAAGETVYRIGEIRARAEGEAQTTVA</sequence>
<keyword evidence="6 13" id="KW-0547">Nucleotide-binding</keyword>
<comment type="similarity">
    <text evidence="2 13">Belongs to the AIR synthase family.</text>
</comment>
<gene>
    <name evidence="13 16" type="primary">purM</name>
    <name evidence="16" type="ORF">HH212_10645</name>
</gene>
<proteinExistence type="inferred from homology"/>
<keyword evidence="13" id="KW-0963">Cytoplasm</keyword>
<dbReference type="RefSeq" id="WP_170202456.1">
    <property type="nucleotide sequence ID" value="NZ_CP051685.1"/>
</dbReference>
<name>A0A7Z2VWD7_9BURK</name>
<evidence type="ECO:0000256" key="4">
    <source>
        <dbReference type="ARBA" id="ARBA00020367"/>
    </source>
</evidence>
<dbReference type="EC" id="6.3.3.1" evidence="3 13"/>
<evidence type="ECO:0000256" key="10">
    <source>
        <dbReference type="ARBA" id="ARBA00032931"/>
    </source>
</evidence>
<dbReference type="Gene3D" id="3.90.650.10">
    <property type="entry name" value="PurM-like C-terminal domain"/>
    <property type="match status" value="1"/>
</dbReference>
<dbReference type="NCBIfam" id="TIGR00878">
    <property type="entry name" value="purM"/>
    <property type="match status" value="1"/>
</dbReference>
<evidence type="ECO:0000256" key="2">
    <source>
        <dbReference type="ARBA" id="ARBA00010280"/>
    </source>
</evidence>
<evidence type="ECO:0000256" key="11">
    <source>
        <dbReference type="ARBA" id="ARBA00033093"/>
    </source>
</evidence>
<comment type="subcellular location">
    <subcellularLocation>
        <location evidence="13">Cytoplasm</location>
    </subcellularLocation>
</comment>
<dbReference type="InterPro" id="IPR036921">
    <property type="entry name" value="PurM-like_N_sf"/>
</dbReference>
<evidence type="ECO:0000256" key="13">
    <source>
        <dbReference type="HAMAP-Rule" id="MF_00741"/>
    </source>
</evidence>
<dbReference type="SUPFAM" id="SSF55326">
    <property type="entry name" value="PurM N-terminal domain-like"/>
    <property type="match status" value="1"/>
</dbReference>
<dbReference type="InterPro" id="IPR036676">
    <property type="entry name" value="PurM-like_C_sf"/>
</dbReference>
<dbReference type="CDD" id="cd02196">
    <property type="entry name" value="PurM"/>
    <property type="match status" value="1"/>
</dbReference>
<dbReference type="GO" id="GO:0004641">
    <property type="term" value="F:phosphoribosylformylglycinamidine cyclo-ligase activity"/>
    <property type="evidence" value="ECO:0007669"/>
    <property type="project" value="UniProtKB-UniRule"/>
</dbReference>
<evidence type="ECO:0000256" key="8">
    <source>
        <dbReference type="ARBA" id="ARBA00022840"/>
    </source>
</evidence>
<evidence type="ECO:0000256" key="9">
    <source>
        <dbReference type="ARBA" id="ARBA00031908"/>
    </source>
</evidence>
<dbReference type="FunFam" id="3.30.1330.10:FF:000001">
    <property type="entry name" value="Phosphoribosylformylglycinamidine cyclo-ligase"/>
    <property type="match status" value="1"/>
</dbReference>
<evidence type="ECO:0000313" key="16">
    <source>
        <dbReference type="EMBL" id="QJE00424.1"/>
    </source>
</evidence>
<dbReference type="GO" id="GO:0004637">
    <property type="term" value="F:phosphoribosylamine-glycine ligase activity"/>
    <property type="evidence" value="ECO:0007669"/>
    <property type="project" value="TreeGrafter"/>
</dbReference>
<keyword evidence="8 13" id="KW-0067">ATP-binding</keyword>
<evidence type="ECO:0000259" key="14">
    <source>
        <dbReference type="Pfam" id="PF00586"/>
    </source>
</evidence>
<feature type="domain" description="PurM-like C-terminal" evidence="15">
    <location>
        <begin position="179"/>
        <end position="341"/>
    </location>
</feature>